<keyword evidence="4" id="KW-1185">Reference proteome</keyword>
<dbReference type="EMBL" id="LWAF01000011">
    <property type="protein sequence ID" value="ODN30094.1"/>
    <property type="molecule type" value="Genomic_DNA"/>
</dbReference>
<protein>
    <recommendedName>
        <fullName evidence="2">Double Cache domain-containing protein</fullName>
    </recommendedName>
</protein>
<evidence type="ECO:0000313" key="3">
    <source>
        <dbReference type="EMBL" id="ODN30094.1"/>
    </source>
</evidence>
<feature type="domain" description="Double Cache" evidence="2">
    <location>
        <begin position="47"/>
        <end position="191"/>
    </location>
</feature>
<name>A0A1E3G1F6_9BACT</name>
<reference evidence="4" key="1">
    <citation type="submission" date="2016-04" db="EMBL/GenBank/DDBJ databases">
        <title>The genome sequence project of a novel Fervidobacterium isolate from a hot spring in Thailand.</title>
        <authorList>
            <person name="Gonzalez J.M."/>
            <person name="Cuecas A."/>
            <person name="Kanoksilapatham W."/>
        </authorList>
    </citation>
    <scope>NUCLEOTIDE SEQUENCE [LARGE SCALE GENOMIC DNA]</scope>
    <source>
        <strain evidence="4">FC2004</strain>
    </source>
</reference>
<evidence type="ECO:0000259" key="2">
    <source>
        <dbReference type="Pfam" id="PF14827"/>
    </source>
</evidence>
<sequence>MRMSMKIRTWLNVTIPSLIAFAIAVASLVGFFSLNAVIKYWEKTYASSEAKFIERQIYHEQEKAMMIIDTLLNDENVVRAFAQKDRDLLISHVMRYHTFYSLHYDLFQIHFHTPEAVSFLRTSDLSKFGDDLKSYRKDVLHVIATKQPTFSTGVGRMGAMIRYIAPVFYEGEYVGSVEANINFATSFAKKLHGDAIVRVFYNEKGERVDIVSRSRDDVEDFTAIYKLDELLQGHTLTLVRGKYAYIAIPIKDFEGKTYAGVFLRTSVEQIQRFRVLMILLQFLVTIIFMAVILIFSHRIGMKLQKRIQEVEKLLNSI</sequence>
<evidence type="ECO:0000313" key="4">
    <source>
        <dbReference type="Proteomes" id="UP000094570"/>
    </source>
</evidence>
<proteinExistence type="predicted"/>
<dbReference type="Proteomes" id="UP000094570">
    <property type="component" value="Unassembled WGS sequence"/>
</dbReference>
<dbReference type="Gene3D" id="3.30.450.20">
    <property type="entry name" value="PAS domain"/>
    <property type="match status" value="1"/>
</dbReference>
<dbReference type="SUPFAM" id="SSF103190">
    <property type="entry name" value="Sensory domain-like"/>
    <property type="match status" value="1"/>
</dbReference>
<keyword evidence="1" id="KW-0472">Membrane</keyword>
<organism evidence="3 4">
    <name type="scientific">Fervidobacterium thailandense</name>
    <dbReference type="NCBI Taxonomy" id="1008305"/>
    <lineage>
        <taxon>Bacteria</taxon>
        <taxon>Thermotogati</taxon>
        <taxon>Thermotogota</taxon>
        <taxon>Thermotogae</taxon>
        <taxon>Thermotogales</taxon>
        <taxon>Fervidobacteriaceae</taxon>
        <taxon>Fervidobacterium</taxon>
    </lineage>
</organism>
<dbReference type="Pfam" id="PF14827">
    <property type="entry name" value="dCache_3"/>
    <property type="match status" value="1"/>
</dbReference>
<dbReference type="STRING" id="1008305.A4H02_07260"/>
<comment type="caution">
    <text evidence="3">The sequence shown here is derived from an EMBL/GenBank/DDBJ whole genome shotgun (WGS) entry which is preliminary data.</text>
</comment>
<accession>A0A1E3G1F6</accession>
<keyword evidence="1" id="KW-0812">Transmembrane</keyword>
<feature type="transmembrane region" description="Helical" evidence="1">
    <location>
        <begin position="275"/>
        <end position="296"/>
    </location>
</feature>
<evidence type="ECO:0000256" key="1">
    <source>
        <dbReference type="SAM" id="Phobius"/>
    </source>
</evidence>
<gene>
    <name evidence="3" type="ORF">A4H02_07260</name>
</gene>
<dbReference type="AlphaFoldDB" id="A0A1E3G1F6"/>
<dbReference type="InterPro" id="IPR029151">
    <property type="entry name" value="Sensor-like_sf"/>
</dbReference>
<keyword evidence="1" id="KW-1133">Transmembrane helix</keyword>
<dbReference type="InterPro" id="IPR029150">
    <property type="entry name" value="dCache_3"/>
</dbReference>